<accession>A0A834X2M3</accession>
<organism evidence="14 15">
    <name type="scientific">Senna tora</name>
    <dbReference type="NCBI Taxonomy" id="362788"/>
    <lineage>
        <taxon>Eukaryota</taxon>
        <taxon>Viridiplantae</taxon>
        <taxon>Streptophyta</taxon>
        <taxon>Embryophyta</taxon>
        <taxon>Tracheophyta</taxon>
        <taxon>Spermatophyta</taxon>
        <taxon>Magnoliopsida</taxon>
        <taxon>eudicotyledons</taxon>
        <taxon>Gunneridae</taxon>
        <taxon>Pentapetalae</taxon>
        <taxon>rosids</taxon>
        <taxon>fabids</taxon>
        <taxon>Fabales</taxon>
        <taxon>Fabaceae</taxon>
        <taxon>Caesalpinioideae</taxon>
        <taxon>Cassia clade</taxon>
        <taxon>Senna</taxon>
    </lineage>
</organism>
<evidence type="ECO:0000313" key="15">
    <source>
        <dbReference type="Proteomes" id="UP000634136"/>
    </source>
</evidence>
<evidence type="ECO:0000259" key="13">
    <source>
        <dbReference type="PROSITE" id="PS51471"/>
    </source>
</evidence>
<evidence type="ECO:0000256" key="4">
    <source>
        <dbReference type="ARBA" id="ARBA00022964"/>
    </source>
</evidence>
<feature type="domain" description="Fe2OG dioxygenase" evidence="13">
    <location>
        <begin position="177"/>
        <end position="291"/>
    </location>
</feature>
<dbReference type="InterPro" id="IPR050231">
    <property type="entry name" value="Iron_ascorbate_oxido_reductase"/>
</dbReference>
<proteinExistence type="inferred from homology"/>
<dbReference type="OrthoDB" id="288590at2759"/>
<comment type="pathway">
    <text evidence="2">Hormone biosynthesis.</text>
</comment>
<comment type="catalytic activity">
    <reaction evidence="8">
        <text>gibberellin A1 + 2-oxoglutarate + O2 = gibberellin A8 + succinate + CO2</text>
        <dbReference type="Rhea" id="RHEA:15005"/>
        <dbReference type="ChEBI" id="CHEBI:15379"/>
        <dbReference type="ChEBI" id="CHEBI:16526"/>
        <dbReference type="ChEBI" id="CHEBI:16810"/>
        <dbReference type="ChEBI" id="CHEBI:30031"/>
        <dbReference type="ChEBI" id="CHEBI:58524"/>
        <dbReference type="ChEBI" id="CHEBI:58594"/>
        <dbReference type="EC" id="1.14.11.13"/>
    </reaction>
</comment>
<comment type="pathway">
    <text evidence="7">Plant hormone biosynthesis; gibberellin biosynthesis.</text>
</comment>
<dbReference type="InterPro" id="IPR005123">
    <property type="entry name" value="Oxoglu/Fe-dep_dioxygenase_dom"/>
</dbReference>
<name>A0A834X2M3_9FABA</name>
<dbReference type="Pfam" id="PF03171">
    <property type="entry name" value="2OG-FeII_Oxy"/>
    <property type="match status" value="1"/>
</dbReference>
<dbReference type="InterPro" id="IPR044861">
    <property type="entry name" value="IPNS-like_FE2OG_OXY"/>
</dbReference>
<evidence type="ECO:0000256" key="6">
    <source>
        <dbReference type="ARBA" id="ARBA00023004"/>
    </source>
</evidence>
<evidence type="ECO:0000256" key="12">
    <source>
        <dbReference type="RuleBase" id="RU003682"/>
    </source>
</evidence>
<sequence length="340" mass="38255">MVVVSSKPAKTEQYSYVKTSKTTTFFPGIPVIDLKKPESKNMIVKACEEFGFFKVVNHGVPMKAICELESETEGFFSLPLEQKQKAGTPNPFGYGNKRIGRNGDVGWVEYLLLTTNHDYNSRRLSPVFGTNHDKFRSALKEYMGAVRKMACEVLELLAEGLKIEPKNVLSKLLMDKESDSIFRLNHYPPCPPHLQPNNNINGNGGEIDNNNTKSVVGFGEHTDPQIISLLRSNNTSGLQICLKDGSWVSVPPDHTSFFINVMSNGRFKSVRHRVLANGLQSRVSMIYFGGPPLTQTIAPLPSLMQPKDMSLYKHFTWFDYKKSAYASRLADNRLAHFHYT</sequence>
<protein>
    <recommendedName>
        <fullName evidence="11">gibberellin 2beta-dioxygenase</fullName>
        <ecNumber evidence="11">1.14.11.13</ecNumber>
    </recommendedName>
</protein>
<dbReference type="Gene3D" id="2.60.120.330">
    <property type="entry name" value="B-lactam Antibiotic, Isopenicillin N Synthase, Chain"/>
    <property type="match status" value="1"/>
</dbReference>
<keyword evidence="4 14" id="KW-0223">Dioxygenase</keyword>
<dbReference type="SUPFAM" id="SSF51197">
    <property type="entry name" value="Clavaminate synthase-like"/>
    <property type="match status" value="1"/>
</dbReference>
<evidence type="ECO:0000256" key="8">
    <source>
        <dbReference type="ARBA" id="ARBA00052204"/>
    </source>
</evidence>
<keyword evidence="15" id="KW-1185">Reference proteome</keyword>
<dbReference type="InterPro" id="IPR026992">
    <property type="entry name" value="DIOX_N"/>
</dbReference>
<evidence type="ECO:0000256" key="1">
    <source>
        <dbReference type="ARBA" id="ARBA00001962"/>
    </source>
</evidence>
<evidence type="ECO:0000256" key="11">
    <source>
        <dbReference type="ARBA" id="ARBA00066708"/>
    </source>
</evidence>
<keyword evidence="3 12" id="KW-0479">Metal-binding</keyword>
<dbReference type="InterPro" id="IPR027443">
    <property type="entry name" value="IPNS-like_sf"/>
</dbReference>
<evidence type="ECO:0000256" key="3">
    <source>
        <dbReference type="ARBA" id="ARBA00022723"/>
    </source>
</evidence>
<evidence type="ECO:0000256" key="5">
    <source>
        <dbReference type="ARBA" id="ARBA00023002"/>
    </source>
</evidence>
<dbReference type="EMBL" id="JAAIUW010000004">
    <property type="protein sequence ID" value="KAF7836530.1"/>
    <property type="molecule type" value="Genomic_DNA"/>
</dbReference>
<evidence type="ECO:0000256" key="7">
    <source>
        <dbReference type="ARBA" id="ARBA00037909"/>
    </source>
</evidence>
<dbReference type="PROSITE" id="PS51471">
    <property type="entry name" value="FE2OG_OXY"/>
    <property type="match status" value="1"/>
</dbReference>
<evidence type="ECO:0000256" key="9">
    <source>
        <dbReference type="ARBA" id="ARBA00055835"/>
    </source>
</evidence>
<dbReference type="GO" id="GO:0045543">
    <property type="term" value="F:gibberellin 2-beta-dioxygenase activity"/>
    <property type="evidence" value="ECO:0007669"/>
    <property type="project" value="UniProtKB-EC"/>
</dbReference>
<evidence type="ECO:0000256" key="10">
    <source>
        <dbReference type="ARBA" id="ARBA00061282"/>
    </source>
</evidence>
<reference evidence="14" key="1">
    <citation type="submission" date="2020-09" db="EMBL/GenBank/DDBJ databases">
        <title>Genome-Enabled Discovery of Anthraquinone Biosynthesis in Senna tora.</title>
        <authorList>
            <person name="Kang S.-H."/>
            <person name="Pandey R.P."/>
            <person name="Lee C.-M."/>
            <person name="Sim J.-S."/>
            <person name="Jeong J.-T."/>
            <person name="Choi B.-S."/>
            <person name="Jung M."/>
            <person name="Ginzburg D."/>
            <person name="Zhao K."/>
            <person name="Won S.Y."/>
            <person name="Oh T.-J."/>
            <person name="Yu Y."/>
            <person name="Kim N.-H."/>
            <person name="Lee O.R."/>
            <person name="Lee T.-H."/>
            <person name="Bashyal P."/>
            <person name="Kim T.-S."/>
            <person name="Lee W.-H."/>
            <person name="Kawkins C."/>
            <person name="Kim C.-K."/>
            <person name="Kim J.S."/>
            <person name="Ahn B.O."/>
            <person name="Rhee S.Y."/>
            <person name="Sohng J.K."/>
        </authorList>
    </citation>
    <scope>NUCLEOTIDE SEQUENCE</scope>
    <source>
        <tissue evidence="14">Leaf</tissue>
    </source>
</reference>
<comment type="caution">
    <text evidence="14">The sequence shown here is derived from an EMBL/GenBank/DDBJ whole genome shotgun (WGS) entry which is preliminary data.</text>
</comment>
<dbReference type="AlphaFoldDB" id="A0A834X2M3"/>
<keyword evidence="5 12" id="KW-0560">Oxidoreductase</keyword>
<evidence type="ECO:0000313" key="14">
    <source>
        <dbReference type="EMBL" id="KAF7836530.1"/>
    </source>
</evidence>
<dbReference type="PANTHER" id="PTHR47990">
    <property type="entry name" value="2-OXOGLUTARATE (2OG) AND FE(II)-DEPENDENT OXYGENASE SUPERFAMILY PROTEIN-RELATED"/>
    <property type="match status" value="1"/>
</dbReference>
<evidence type="ECO:0000256" key="2">
    <source>
        <dbReference type="ARBA" id="ARBA00004972"/>
    </source>
</evidence>
<dbReference type="Pfam" id="PF14226">
    <property type="entry name" value="DIOX_N"/>
    <property type="match status" value="1"/>
</dbReference>
<dbReference type="GO" id="GO:0046872">
    <property type="term" value="F:metal ion binding"/>
    <property type="evidence" value="ECO:0007669"/>
    <property type="project" value="UniProtKB-KW"/>
</dbReference>
<comment type="cofactor">
    <cofactor evidence="1">
        <name>Fe cation</name>
        <dbReference type="ChEBI" id="CHEBI:24875"/>
    </cofactor>
</comment>
<dbReference type="FunFam" id="2.60.120.330:FF:000014">
    <property type="entry name" value="Gibberellin 2-beta-dioxygenase 1"/>
    <property type="match status" value="1"/>
</dbReference>
<dbReference type="EC" id="1.14.11.13" evidence="11"/>
<keyword evidence="6 12" id="KW-0408">Iron</keyword>
<comment type="function">
    <text evidence="9">Catalyzes the 2-beta-hydroxylation of several biologically active gibberellins, leading to the homeostatic regulation of their endogenous level. Catabolism of gibberellins (GAs) plays a central role in plant development. Converts GA9/GA20 to GA51/GA29 and GA4/GA1 to GA34/GA8.</text>
</comment>
<comment type="similarity">
    <text evidence="10">Belongs to the iron/ascorbate-dependent oxidoreductase family. GA2OX subfamily.</text>
</comment>
<dbReference type="Proteomes" id="UP000634136">
    <property type="component" value="Unassembled WGS sequence"/>
</dbReference>
<gene>
    <name evidence="14" type="ORF">G2W53_011389</name>
</gene>